<protein>
    <submittedName>
        <fullName evidence="1">Uncharacterized protein</fullName>
    </submittedName>
</protein>
<keyword evidence="2" id="KW-1185">Reference proteome</keyword>
<comment type="caution">
    <text evidence="1">The sequence shown here is derived from an EMBL/GenBank/DDBJ whole genome shotgun (WGS) entry which is preliminary data.</text>
</comment>
<organism evidence="1 2">
    <name type="scientific">Effrenium voratum</name>
    <dbReference type="NCBI Taxonomy" id="2562239"/>
    <lineage>
        <taxon>Eukaryota</taxon>
        <taxon>Sar</taxon>
        <taxon>Alveolata</taxon>
        <taxon>Dinophyceae</taxon>
        <taxon>Suessiales</taxon>
        <taxon>Symbiodiniaceae</taxon>
        <taxon>Effrenium</taxon>
    </lineage>
</organism>
<name>A0AA36JGH2_9DINO</name>
<reference evidence="1" key="1">
    <citation type="submission" date="2023-08" db="EMBL/GenBank/DDBJ databases">
        <authorList>
            <person name="Chen Y."/>
            <person name="Shah S."/>
            <person name="Dougan E. K."/>
            <person name="Thang M."/>
            <person name="Chan C."/>
        </authorList>
    </citation>
    <scope>NUCLEOTIDE SEQUENCE</scope>
</reference>
<evidence type="ECO:0000313" key="2">
    <source>
        <dbReference type="Proteomes" id="UP001178507"/>
    </source>
</evidence>
<evidence type="ECO:0000313" key="1">
    <source>
        <dbReference type="EMBL" id="CAJ1405206.1"/>
    </source>
</evidence>
<proteinExistence type="predicted"/>
<gene>
    <name evidence="1" type="ORF">EVOR1521_LOCUS27485</name>
</gene>
<accession>A0AA36JGH2</accession>
<sequence>MVELERSLMSRLREGEWVPALASMDQEDFLGVAEALERLQALEPLLGCWCLARKDLMARPLELLLRHGFAQSVARSPGALAYIASGQFLSRAEASFPLLLLAERPFLEALLRCQRWELTEPQVLQLLGEDALMPLTQLPSLKSALRQRRFSAEVGRALEPFPRLLEDLLDAWFGDDAEVRPEDLAAWARCARFRRSALPRHLARLSFQGLGRFVAAGAGDAGDAGESGEAEAREVLQVKRDEVYQSLFRATPLVAAPWFRDAGVMHLLWQKQVMAWYHVTGVLSCLIFRPCLALPRLWAKESTGLPRTLRDQLGIEAMYVLDALSSVRTLNIFFLKLGKCLLLRILTRVPFRT</sequence>
<dbReference type="EMBL" id="CAUJNA010003572">
    <property type="protein sequence ID" value="CAJ1405206.1"/>
    <property type="molecule type" value="Genomic_DNA"/>
</dbReference>
<dbReference type="AlphaFoldDB" id="A0AA36JGH2"/>
<dbReference type="Proteomes" id="UP001178507">
    <property type="component" value="Unassembled WGS sequence"/>
</dbReference>